<dbReference type="AlphaFoldDB" id="A0A8S3WP65"/>
<feature type="domain" description="Thioredoxin" evidence="1">
    <location>
        <begin position="1"/>
        <end position="103"/>
    </location>
</feature>
<dbReference type="InterPro" id="IPR052460">
    <property type="entry name" value="ER_disulfide_reductase"/>
</dbReference>
<sequence>MSSSSFYAHLTEGYHFVNFYSPFCPPCQNLADHWKKLAEKYKGIIKVGAVNCKYHSSFCYHNMRIGSYPSLLFYPNGKQGNYVYYRGEHTLRALEEFVMSFLQNLMHVPVIRQLRNGDKPIVYVLGSHNIEEYALTRIAFHLKGLATVVIVEDEILREKLSKDPETVAVFKYNEIKKEISSSDEKTILKEIVDALPKFEQIGPEELKNIRNKLRSGHITPWVLYFSTEDDDKLQLHQMRIQFPNMHFGEINCKSQRELCDSLQIESTPSWALLKRGGTYQRAPEKMSAATFISRSANAQNLHTLSASELRRILDGDVGMWVLLVVPYKMSWEHIADPFTDASLQFADSDDISFGIMACTLNTEQYCRQLTYNQPTIFVQNGTKKHAYNGRIDEEQLVEFIQLLKDSASLALSEQKILEILDVSSREHSWLVAHLPAGCGRPCDELEHEWRIIAKKLRPLEFVRVGVLQCEYNSRGFCANVRTPTARLYPLSAGHHFTLNLQHVTEAPYILEWAFEHIDNSVQKISWHSFYKSVVAEEINPSRNKKPWLVYFHSPRCYHCYEKYPDFAIAAIFLGNVVNFGKVNCITERNLCQHEHITSYPSLRLYLTRNLYQSYSSVISLKIRDYSGIINDIRPHLANYDTDLLAGLDKIGLGGMHFKHDEL</sequence>
<dbReference type="GO" id="GO:0016671">
    <property type="term" value="F:oxidoreductase activity, acting on a sulfur group of donors, disulfide as acceptor"/>
    <property type="evidence" value="ECO:0007669"/>
    <property type="project" value="TreeGrafter"/>
</dbReference>
<comment type="caution">
    <text evidence="2">The sequence shown here is derived from an EMBL/GenBank/DDBJ whole genome shotgun (WGS) entry which is preliminary data.</text>
</comment>
<accession>A0A8S3WP65</accession>
<dbReference type="PROSITE" id="PS51352">
    <property type="entry name" value="THIOREDOXIN_2"/>
    <property type="match status" value="1"/>
</dbReference>
<dbReference type="GO" id="GO:0015035">
    <property type="term" value="F:protein-disulfide reductase activity"/>
    <property type="evidence" value="ECO:0007669"/>
    <property type="project" value="TreeGrafter"/>
</dbReference>
<evidence type="ECO:0000313" key="3">
    <source>
        <dbReference type="Proteomes" id="UP000691718"/>
    </source>
</evidence>
<proteinExistence type="predicted"/>
<dbReference type="InterPro" id="IPR013766">
    <property type="entry name" value="Thioredoxin_domain"/>
</dbReference>
<dbReference type="GO" id="GO:0005788">
    <property type="term" value="C:endoplasmic reticulum lumen"/>
    <property type="evidence" value="ECO:0007669"/>
    <property type="project" value="TreeGrafter"/>
</dbReference>
<protein>
    <submittedName>
        <fullName evidence="2">(apollo) hypothetical protein</fullName>
    </submittedName>
</protein>
<reference evidence="2" key="1">
    <citation type="submission" date="2021-04" db="EMBL/GenBank/DDBJ databases">
        <authorList>
            <person name="Tunstrom K."/>
        </authorList>
    </citation>
    <scope>NUCLEOTIDE SEQUENCE</scope>
</reference>
<gene>
    <name evidence="2" type="ORF">PAPOLLO_LOCUS8595</name>
</gene>
<evidence type="ECO:0000313" key="2">
    <source>
        <dbReference type="EMBL" id="CAG4972301.1"/>
    </source>
</evidence>
<dbReference type="InterPro" id="IPR017937">
    <property type="entry name" value="Thioredoxin_CS"/>
</dbReference>
<dbReference type="CDD" id="cd02961">
    <property type="entry name" value="PDI_a_family"/>
    <property type="match status" value="2"/>
</dbReference>
<name>A0A8S3WP65_PARAO</name>
<dbReference type="PANTHER" id="PTHR44340:SF1">
    <property type="entry name" value="DNAJ HOMOLOG SUBFAMILY C MEMBER 10"/>
    <property type="match status" value="1"/>
</dbReference>
<dbReference type="GO" id="GO:0051787">
    <property type="term" value="F:misfolded protein binding"/>
    <property type="evidence" value="ECO:0007669"/>
    <property type="project" value="TreeGrafter"/>
</dbReference>
<organism evidence="2 3">
    <name type="scientific">Parnassius apollo</name>
    <name type="common">Apollo butterfly</name>
    <name type="synonym">Papilio apollo</name>
    <dbReference type="NCBI Taxonomy" id="110799"/>
    <lineage>
        <taxon>Eukaryota</taxon>
        <taxon>Metazoa</taxon>
        <taxon>Ecdysozoa</taxon>
        <taxon>Arthropoda</taxon>
        <taxon>Hexapoda</taxon>
        <taxon>Insecta</taxon>
        <taxon>Pterygota</taxon>
        <taxon>Neoptera</taxon>
        <taxon>Endopterygota</taxon>
        <taxon>Lepidoptera</taxon>
        <taxon>Glossata</taxon>
        <taxon>Ditrysia</taxon>
        <taxon>Papilionoidea</taxon>
        <taxon>Papilionidae</taxon>
        <taxon>Parnassiinae</taxon>
        <taxon>Parnassini</taxon>
        <taxon>Parnassius</taxon>
        <taxon>Parnassius</taxon>
    </lineage>
</organism>
<dbReference type="Proteomes" id="UP000691718">
    <property type="component" value="Unassembled WGS sequence"/>
</dbReference>
<dbReference type="GO" id="GO:0036498">
    <property type="term" value="P:IRE1-mediated unfolded protein response"/>
    <property type="evidence" value="ECO:0007669"/>
    <property type="project" value="TreeGrafter"/>
</dbReference>
<evidence type="ECO:0000259" key="1">
    <source>
        <dbReference type="PROSITE" id="PS51352"/>
    </source>
</evidence>
<dbReference type="EMBL" id="CAJQZP010000610">
    <property type="protein sequence ID" value="CAG4972301.1"/>
    <property type="molecule type" value="Genomic_DNA"/>
</dbReference>
<dbReference type="Pfam" id="PF00085">
    <property type="entry name" value="Thioredoxin"/>
    <property type="match status" value="2"/>
</dbReference>
<dbReference type="OrthoDB" id="5810603at2759"/>
<dbReference type="PROSITE" id="PS00194">
    <property type="entry name" value="THIOREDOXIN_1"/>
    <property type="match status" value="1"/>
</dbReference>
<dbReference type="PANTHER" id="PTHR44340">
    <property type="entry name" value="DNAJ HOMOLOG SUBFAMILY C MEMBER 10"/>
    <property type="match status" value="1"/>
</dbReference>
<keyword evidence="3" id="KW-1185">Reference proteome</keyword>